<dbReference type="EMBL" id="MNCJ02000324">
    <property type="protein sequence ID" value="KAF5791315.1"/>
    <property type="molecule type" value="Genomic_DNA"/>
</dbReference>
<proteinExistence type="predicted"/>
<reference evidence="2" key="1">
    <citation type="journal article" date="2017" name="Nature">
        <title>The sunflower genome provides insights into oil metabolism, flowering and Asterid evolution.</title>
        <authorList>
            <person name="Badouin H."/>
            <person name="Gouzy J."/>
            <person name="Grassa C.J."/>
            <person name="Murat F."/>
            <person name="Staton S.E."/>
            <person name="Cottret L."/>
            <person name="Lelandais-Briere C."/>
            <person name="Owens G.L."/>
            <person name="Carrere S."/>
            <person name="Mayjonade B."/>
            <person name="Legrand L."/>
            <person name="Gill N."/>
            <person name="Kane N.C."/>
            <person name="Bowers J.E."/>
            <person name="Hubner S."/>
            <person name="Bellec A."/>
            <person name="Berard A."/>
            <person name="Berges H."/>
            <person name="Blanchet N."/>
            <person name="Boniface M.C."/>
            <person name="Brunel D."/>
            <person name="Catrice O."/>
            <person name="Chaidir N."/>
            <person name="Claudel C."/>
            <person name="Donnadieu C."/>
            <person name="Faraut T."/>
            <person name="Fievet G."/>
            <person name="Helmstetter N."/>
            <person name="King M."/>
            <person name="Knapp S.J."/>
            <person name="Lai Z."/>
            <person name="Le Paslier M.C."/>
            <person name="Lippi Y."/>
            <person name="Lorenzon L."/>
            <person name="Mandel J.R."/>
            <person name="Marage G."/>
            <person name="Marchand G."/>
            <person name="Marquand E."/>
            <person name="Bret-Mestries E."/>
            <person name="Morien E."/>
            <person name="Nambeesan S."/>
            <person name="Nguyen T."/>
            <person name="Pegot-Espagnet P."/>
            <person name="Pouilly N."/>
            <person name="Raftis F."/>
            <person name="Sallet E."/>
            <person name="Schiex T."/>
            <person name="Thomas J."/>
            <person name="Vandecasteele C."/>
            <person name="Vares D."/>
            <person name="Vear F."/>
            <person name="Vautrin S."/>
            <person name="Crespi M."/>
            <person name="Mangin B."/>
            <person name="Burke J.M."/>
            <person name="Salse J."/>
            <person name="Munos S."/>
            <person name="Vincourt P."/>
            <person name="Rieseberg L.H."/>
            <person name="Langlade N.B."/>
        </authorList>
    </citation>
    <scope>NUCLEOTIDE SEQUENCE</scope>
    <source>
        <tissue evidence="2">Leaves</tissue>
    </source>
</reference>
<gene>
    <name evidence="2" type="ORF">HanXRQr2_Chr09g0393301</name>
</gene>
<feature type="region of interest" description="Disordered" evidence="1">
    <location>
        <begin position="1"/>
        <end position="33"/>
    </location>
</feature>
<reference evidence="2" key="2">
    <citation type="submission" date="2020-06" db="EMBL/GenBank/DDBJ databases">
        <title>Helianthus annuus Genome sequencing and assembly Release 2.</title>
        <authorList>
            <person name="Gouzy J."/>
            <person name="Langlade N."/>
            <person name="Munos S."/>
        </authorList>
    </citation>
    <scope>NUCLEOTIDE SEQUENCE</scope>
    <source>
        <tissue evidence="2">Leaves</tissue>
    </source>
</reference>
<dbReference type="AlphaFoldDB" id="A0A9K3N971"/>
<evidence type="ECO:0008006" key="4">
    <source>
        <dbReference type="Google" id="ProtNLM"/>
    </source>
</evidence>
<keyword evidence="3" id="KW-1185">Reference proteome</keyword>
<evidence type="ECO:0000313" key="3">
    <source>
        <dbReference type="Proteomes" id="UP000215914"/>
    </source>
</evidence>
<organism evidence="2 3">
    <name type="scientific">Helianthus annuus</name>
    <name type="common">Common sunflower</name>
    <dbReference type="NCBI Taxonomy" id="4232"/>
    <lineage>
        <taxon>Eukaryota</taxon>
        <taxon>Viridiplantae</taxon>
        <taxon>Streptophyta</taxon>
        <taxon>Embryophyta</taxon>
        <taxon>Tracheophyta</taxon>
        <taxon>Spermatophyta</taxon>
        <taxon>Magnoliopsida</taxon>
        <taxon>eudicotyledons</taxon>
        <taxon>Gunneridae</taxon>
        <taxon>Pentapetalae</taxon>
        <taxon>asterids</taxon>
        <taxon>campanulids</taxon>
        <taxon>Asterales</taxon>
        <taxon>Asteraceae</taxon>
        <taxon>Asteroideae</taxon>
        <taxon>Heliantheae alliance</taxon>
        <taxon>Heliantheae</taxon>
        <taxon>Helianthus</taxon>
    </lineage>
</organism>
<name>A0A9K3N971_HELAN</name>
<feature type="compositionally biased region" description="Basic and acidic residues" evidence="1">
    <location>
        <begin position="83"/>
        <end position="108"/>
    </location>
</feature>
<dbReference type="Proteomes" id="UP000215914">
    <property type="component" value="Unassembled WGS sequence"/>
</dbReference>
<sequence>MEGGNKHANLVRQTDEYGNPLHTTLDNGRQGLGTNVGHATGGAGCHYDFRDTTGVGLGFGVSGTNLNQPDITPVGGGGIVKETGGRDASLHGLSDEHGEKGKTEKIKS</sequence>
<evidence type="ECO:0000313" key="2">
    <source>
        <dbReference type="EMBL" id="KAF5791315.1"/>
    </source>
</evidence>
<protein>
    <recommendedName>
        <fullName evidence="4">Dehydrin</fullName>
    </recommendedName>
</protein>
<feature type="region of interest" description="Disordered" evidence="1">
    <location>
        <begin position="64"/>
        <end position="108"/>
    </location>
</feature>
<dbReference type="Gramene" id="mRNA:HanXRQr2_Chr09g0393301">
    <property type="protein sequence ID" value="CDS:HanXRQr2_Chr09g0393301.1"/>
    <property type="gene ID" value="HanXRQr2_Chr09g0393301"/>
</dbReference>
<accession>A0A9K3N971</accession>
<evidence type="ECO:0000256" key="1">
    <source>
        <dbReference type="SAM" id="MobiDB-lite"/>
    </source>
</evidence>
<comment type="caution">
    <text evidence="2">The sequence shown here is derived from an EMBL/GenBank/DDBJ whole genome shotgun (WGS) entry which is preliminary data.</text>
</comment>